<evidence type="ECO:0000313" key="2">
    <source>
        <dbReference type="EMBL" id="CAD8331206.1"/>
    </source>
</evidence>
<reference evidence="2" key="1">
    <citation type="submission" date="2021-01" db="EMBL/GenBank/DDBJ databases">
        <authorList>
            <person name="Corre E."/>
            <person name="Pelletier E."/>
            <person name="Niang G."/>
            <person name="Scheremetjew M."/>
            <person name="Finn R."/>
            <person name="Kale V."/>
            <person name="Holt S."/>
            <person name="Cochrane G."/>
            <person name="Meng A."/>
            <person name="Brown T."/>
            <person name="Cohen L."/>
        </authorList>
    </citation>
    <scope>NUCLEOTIDE SEQUENCE</scope>
    <source>
        <strain evidence="2">CCMP3328</strain>
    </source>
</reference>
<feature type="compositionally biased region" description="Basic residues" evidence="1">
    <location>
        <begin position="75"/>
        <end position="88"/>
    </location>
</feature>
<feature type="region of interest" description="Disordered" evidence="1">
    <location>
        <begin position="119"/>
        <end position="163"/>
    </location>
</feature>
<dbReference type="EMBL" id="HBEF01005346">
    <property type="protein sequence ID" value="CAD8331206.1"/>
    <property type="molecule type" value="Transcribed_RNA"/>
</dbReference>
<protein>
    <submittedName>
        <fullName evidence="2">Uncharacterized protein</fullName>
    </submittedName>
</protein>
<gene>
    <name evidence="2" type="ORF">CAUS1442_LOCUS3305</name>
</gene>
<accession>A0A7R9ZJC4</accession>
<sequence length="196" mass="22272">MLIAGIVQGCIHLYQTDPSGAIVPVIDPNQHDNTAIRSNSLVLQSLPTHRVTLRWVVGGTLADQSQLKTRLEKSFRKHPRFRFGRRPRQQQQQESDPAALSHILRQVGTEVIDYLNEKEAENEPKPDAKQGHNKNRDGRKRERKNNSSDGDDDDDDREGQRFNSMEAILLSTTHGIHRVTRKQARKIFGDDTHSAV</sequence>
<feature type="compositionally biased region" description="Basic and acidic residues" evidence="1">
    <location>
        <begin position="119"/>
        <end position="146"/>
    </location>
</feature>
<name>A0A7R9ZJC4_9STRA</name>
<evidence type="ECO:0000256" key="1">
    <source>
        <dbReference type="SAM" id="MobiDB-lite"/>
    </source>
</evidence>
<organism evidence="2">
    <name type="scientific">Craspedostauros australis</name>
    <dbReference type="NCBI Taxonomy" id="1486917"/>
    <lineage>
        <taxon>Eukaryota</taxon>
        <taxon>Sar</taxon>
        <taxon>Stramenopiles</taxon>
        <taxon>Ochrophyta</taxon>
        <taxon>Bacillariophyta</taxon>
        <taxon>Bacillariophyceae</taxon>
        <taxon>Bacillariophycidae</taxon>
        <taxon>Naviculales</taxon>
        <taxon>Naviculaceae</taxon>
        <taxon>Craspedostauros</taxon>
    </lineage>
</organism>
<feature type="region of interest" description="Disordered" evidence="1">
    <location>
        <begin position="73"/>
        <end position="98"/>
    </location>
</feature>
<proteinExistence type="predicted"/>
<dbReference type="AlphaFoldDB" id="A0A7R9ZJC4"/>